<dbReference type="Gene3D" id="3.40.50.10490">
    <property type="entry name" value="Glucose-6-phosphate isomerase like protein, domain 1"/>
    <property type="match status" value="2"/>
</dbReference>
<dbReference type="SUPFAM" id="SSF53697">
    <property type="entry name" value="SIS domain"/>
    <property type="match status" value="1"/>
</dbReference>
<dbReference type="SUPFAM" id="SSF56235">
    <property type="entry name" value="N-terminal nucleophile aminohydrolases (Ntn hydrolases)"/>
    <property type="match status" value="1"/>
</dbReference>
<dbReference type="CDD" id="cd00714">
    <property type="entry name" value="GFAT"/>
    <property type="match status" value="1"/>
</dbReference>
<sequence>MCGIFGYYNYRVSRDRRAILEYLFTGLRRLEYRGYDSAGISFDCDPVVLEKASASIVSTPVVIKSSGKVDALVKLAYEEAVKQGIDLDEVLDNHAGIAHTRWATHGVPSATNSHPQVSDAEHKFVVVHNGIITNYKALKDFLIKRGEVFISETDTEVIPKLCNYVYKSTQEKLSFNELILEVISKLEGAYGLLFKSAYFPGELVACKRGSPLLLGIKEAEALRPLQSSPMRRPNPGDSFEAFIASDASAFVEHTKQMIVLEDNDLLHLARGTYAIYNVSKDESGAAYGSVSRALSTLDMEVNSIMKGGYDHYMQKEINEQPDSVLQTMRGRVKFDRQPKKRITLGGLVDRISTIRSGRRVMFVACGTSYHACLACRQTMEELAELPVSLELASDLLDRRAPIFRDDMCVFVSQSGETADTLKALEYAKERGALCIGVTNTVGSAIARSTHCGVHINAGCEIGVASTKAYTSQMVALTMMALALSEDSIRLRPKRNSIIDALGVLPDQIREVLKLDAEMLSLAEQLKEEQSLLVFGRGYNYATALEAALKVKEVALMHSEGILAGEMKHGPLALVDELLPIIVIATRDRMYQKMLSVVQQLLARGARLIILCNSGDSDMQEICASGGSRLIQVPETVESLQPIINIVPLQLLSYHLTVLRGFNVDQPRNLAKSVTVSEEH</sequence>
<dbReference type="NCBIfam" id="NF001484">
    <property type="entry name" value="PRK00331.1"/>
    <property type="match status" value="1"/>
</dbReference>
<evidence type="ECO:0000259" key="8">
    <source>
        <dbReference type="PROSITE" id="PS51278"/>
    </source>
</evidence>
<dbReference type="GO" id="GO:0046349">
    <property type="term" value="P:amino sugar biosynthetic process"/>
    <property type="evidence" value="ECO:0007669"/>
    <property type="project" value="UniProtKB-ARBA"/>
</dbReference>
<keyword evidence="6" id="KW-0677">Repeat</keyword>
<keyword evidence="5" id="KW-0808">Transferase</keyword>
<evidence type="ECO:0000256" key="3">
    <source>
        <dbReference type="ARBA" id="ARBA00012916"/>
    </source>
</evidence>
<dbReference type="GeneID" id="17043167"/>
<proteinExistence type="predicted"/>
<dbReference type="InterPro" id="IPR035466">
    <property type="entry name" value="GlmS/AgaS_SIS"/>
</dbReference>
<dbReference type="KEGG" id="csl:COCSUDRAFT_27849"/>
<evidence type="ECO:0000259" key="9">
    <source>
        <dbReference type="PROSITE" id="PS51464"/>
    </source>
</evidence>
<comment type="catalytic activity">
    <reaction evidence="1">
        <text>D-fructose 6-phosphate + L-glutamine = D-glucosamine 6-phosphate + L-glutamate</text>
        <dbReference type="Rhea" id="RHEA:13237"/>
        <dbReference type="ChEBI" id="CHEBI:29985"/>
        <dbReference type="ChEBI" id="CHEBI:58359"/>
        <dbReference type="ChEBI" id="CHEBI:58725"/>
        <dbReference type="ChEBI" id="CHEBI:61527"/>
        <dbReference type="EC" id="2.6.1.16"/>
    </reaction>
</comment>
<dbReference type="STRING" id="574566.I0Z3E6"/>
<feature type="domain" description="SIS" evidence="9">
    <location>
        <begin position="347"/>
        <end position="493"/>
    </location>
</feature>
<dbReference type="EMBL" id="AGSI01000004">
    <property type="protein sequence ID" value="EIE25165.1"/>
    <property type="molecule type" value="Genomic_DNA"/>
</dbReference>
<dbReference type="eggNOG" id="KOG1268">
    <property type="taxonomic scope" value="Eukaryota"/>
</dbReference>
<feature type="domain" description="Glutamine amidotransferase type-2" evidence="8">
    <location>
        <begin position="2"/>
        <end position="271"/>
    </location>
</feature>
<name>I0Z3E6_COCSC</name>
<protein>
    <recommendedName>
        <fullName evidence="3">glutamine--fructose-6-phosphate transaminase (isomerizing)</fullName>
        <ecNumber evidence="3">2.6.1.16</ecNumber>
    </recommendedName>
</protein>
<dbReference type="InterPro" id="IPR047084">
    <property type="entry name" value="GFAT_N"/>
</dbReference>
<dbReference type="InterPro" id="IPR017932">
    <property type="entry name" value="GATase_2_dom"/>
</dbReference>
<dbReference type="GO" id="GO:0097367">
    <property type="term" value="F:carbohydrate derivative binding"/>
    <property type="evidence" value="ECO:0007669"/>
    <property type="project" value="InterPro"/>
</dbReference>
<dbReference type="CDD" id="cd05009">
    <property type="entry name" value="SIS_GlmS_GlmD_2"/>
    <property type="match status" value="1"/>
</dbReference>
<keyword evidence="11" id="KW-1185">Reference proteome</keyword>
<dbReference type="PROSITE" id="PS51464">
    <property type="entry name" value="SIS"/>
    <property type="match status" value="2"/>
</dbReference>
<comment type="pathway">
    <text evidence="2">Nucleotide-sugar biosynthesis; UDP-N-acetyl-alpha-D-glucosamine biosynthesis; alpha-D-glucosamine 6-phosphate from D-fructose 6-phosphate: step 1/1.</text>
</comment>
<dbReference type="PROSITE" id="PS51278">
    <property type="entry name" value="GATASE_TYPE_2"/>
    <property type="match status" value="1"/>
</dbReference>
<dbReference type="Proteomes" id="UP000007264">
    <property type="component" value="Unassembled WGS sequence"/>
</dbReference>
<dbReference type="NCBIfam" id="TIGR01135">
    <property type="entry name" value="glmS"/>
    <property type="match status" value="1"/>
</dbReference>
<dbReference type="GO" id="GO:0006002">
    <property type="term" value="P:fructose 6-phosphate metabolic process"/>
    <property type="evidence" value="ECO:0007669"/>
    <property type="project" value="TreeGrafter"/>
</dbReference>
<evidence type="ECO:0000256" key="1">
    <source>
        <dbReference type="ARBA" id="ARBA00001031"/>
    </source>
</evidence>
<dbReference type="InterPro" id="IPR035490">
    <property type="entry name" value="GlmS/FrlB_SIS"/>
</dbReference>
<evidence type="ECO:0000313" key="10">
    <source>
        <dbReference type="EMBL" id="EIE25165.1"/>
    </source>
</evidence>
<dbReference type="Pfam" id="PF13522">
    <property type="entry name" value="GATase_6"/>
    <property type="match status" value="1"/>
</dbReference>
<dbReference type="AlphaFoldDB" id="I0Z3E6"/>
<reference evidence="10 11" key="1">
    <citation type="journal article" date="2012" name="Genome Biol.">
        <title>The genome of the polar eukaryotic microalga coccomyxa subellipsoidea reveals traits of cold adaptation.</title>
        <authorList>
            <person name="Blanc G."/>
            <person name="Agarkova I."/>
            <person name="Grimwood J."/>
            <person name="Kuo A."/>
            <person name="Brueggeman A."/>
            <person name="Dunigan D."/>
            <person name="Gurnon J."/>
            <person name="Ladunga I."/>
            <person name="Lindquist E."/>
            <person name="Lucas S."/>
            <person name="Pangilinan J."/>
            <person name="Proschold T."/>
            <person name="Salamov A."/>
            <person name="Schmutz J."/>
            <person name="Weeks D."/>
            <person name="Yamada T."/>
            <person name="Claverie J.M."/>
            <person name="Grigoriev I."/>
            <person name="Van Etten J."/>
            <person name="Lomsadze A."/>
            <person name="Borodovsky M."/>
        </authorList>
    </citation>
    <scope>NUCLEOTIDE SEQUENCE [LARGE SCALE GENOMIC DNA]</scope>
    <source>
        <strain evidence="10 11">C-169</strain>
    </source>
</reference>
<dbReference type="GO" id="GO:0006047">
    <property type="term" value="P:UDP-N-acetylglucosamine metabolic process"/>
    <property type="evidence" value="ECO:0007669"/>
    <property type="project" value="TreeGrafter"/>
</dbReference>
<dbReference type="FunFam" id="3.60.20.10:FF:000052">
    <property type="entry name" value="Glutamine--fructose-6-phosphate aminotransferase [isomerizing] 2"/>
    <property type="match status" value="1"/>
</dbReference>
<keyword evidence="7" id="KW-0315">Glutamine amidotransferase</keyword>
<evidence type="ECO:0000256" key="7">
    <source>
        <dbReference type="ARBA" id="ARBA00022962"/>
    </source>
</evidence>
<evidence type="ECO:0000256" key="4">
    <source>
        <dbReference type="ARBA" id="ARBA00022576"/>
    </source>
</evidence>
<dbReference type="GO" id="GO:0004360">
    <property type="term" value="F:glutamine-fructose-6-phosphate transaminase (isomerizing) activity"/>
    <property type="evidence" value="ECO:0007669"/>
    <property type="project" value="UniProtKB-EC"/>
</dbReference>
<dbReference type="RefSeq" id="XP_005649709.1">
    <property type="nucleotide sequence ID" value="XM_005649652.1"/>
</dbReference>
<evidence type="ECO:0000256" key="6">
    <source>
        <dbReference type="ARBA" id="ARBA00022737"/>
    </source>
</evidence>
<accession>I0Z3E6</accession>
<dbReference type="InterPro" id="IPR005855">
    <property type="entry name" value="GFAT"/>
</dbReference>
<evidence type="ECO:0000256" key="5">
    <source>
        <dbReference type="ARBA" id="ARBA00022679"/>
    </source>
</evidence>
<dbReference type="GO" id="GO:0006487">
    <property type="term" value="P:protein N-linked glycosylation"/>
    <property type="evidence" value="ECO:0007669"/>
    <property type="project" value="TreeGrafter"/>
</dbReference>
<dbReference type="Pfam" id="PF01380">
    <property type="entry name" value="SIS"/>
    <property type="match status" value="2"/>
</dbReference>
<gene>
    <name evidence="10" type="ORF">COCSUDRAFT_27849</name>
</gene>
<dbReference type="OrthoDB" id="15235at2759"/>
<dbReference type="InterPro" id="IPR029055">
    <property type="entry name" value="Ntn_hydrolases_N"/>
</dbReference>
<organism evidence="10 11">
    <name type="scientific">Coccomyxa subellipsoidea (strain C-169)</name>
    <name type="common">Green microalga</name>
    <dbReference type="NCBI Taxonomy" id="574566"/>
    <lineage>
        <taxon>Eukaryota</taxon>
        <taxon>Viridiplantae</taxon>
        <taxon>Chlorophyta</taxon>
        <taxon>core chlorophytes</taxon>
        <taxon>Trebouxiophyceae</taxon>
        <taxon>Trebouxiophyceae incertae sedis</taxon>
        <taxon>Coccomyxaceae</taxon>
        <taxon>Coccomyxa</taxon>
        <taxon>Coccomyxa subellipsoidea</taxon>
    </lineage>
</organism>
<dbReference type="Gene3D" id="3.60.20.10">
    <property type="entry name" value="Glutamine Phosphoribosylpyrophosphate, subunit 1, domain 1"/>
    <property type="match status" value="1"/>
</dbReference>
<evidence type="ECO:0000256" key="2">
    <source>
        <dbReference type="ARBA" id="ARBA00004775"/>
    </source>
</evidence>
<dbReference type="FunFam" id="3.40.50.10490:FF:000001">
    <property type="entry name" value="Glutamine--fructose-6-phosphate aminotransferase [isomerizing]"/>
    <property type="match status" value="1"/>
</dbReference>
<dbReference type="EC" id="2.6.1.16" evidence="3"/>
<dbReference type="PANTHER" id="PTHR10937">
    <property type="entry name" value="GLUCOSAMINE--FRUCTOSE-6-PHOSPHATE AMINOTRANSFERASE, ISOMERIZING"/>
    <property type="match status" value="1"/>
</dbReference>
<keyword evidence="4 10" id="KW-0032">Aminotransferase</keyword>
<feature type="domain" description="SIS" evidence="9">
    <location>
        <begin position="521"/>
        <end position="666"/>
    </location>
</feature>
<dbReference type="CDD" id="cd05008">
    <property type="entry name" value="SIS_GlmS_GlmD_1"/>
    <property type="match status" value="1"/>
</dbReference>
<dbReference type="FunFam" id="3.40.50.10490:FF:000002">
    <property type="entry name" value="Glutamine--fructose-6-phosphate aminotransferase [isomerizing]"/>
    <property type="match status" value="1"/>
</dbReference>
<comment type="caution">
    <text evidence="10">The sequence shown here is derived from an EMBL/GenBank/DDBJ whole genome shotgun (WGS) entry which is preliminary data.</text>
</comment>
<dbReference type="InterPro" id="IPR001347">
    <property type="entry name" value="SIS_dom"/>
</dbReference>
<dbReference type="InterPro" id="IPR046348">
    <property type="entry name" value="SIS_dom_sf"/>
</dbReference>
<evidence type="ECO:0000313" key="11">
    <source>
        <dbReference type="Proteomes" id="UP000007264"/>
    </source>
</evidence>
<dbReference type="PANTHER" id="PTHR10937:SF0">
    <property type="entry name" value="GLUTAMINE--FRUCTOSE-6-PHOSPHATE TRANSAMINASE (ISOMERIZING)"/>
    <property type="match status" value="1"/>
</dbReference>